<comment type="caution">
    <text evidence="2">The sequence shown here is derived from an EMBL/GenBank/DDBJ whole genome shotgun (WGS) entry which is preliminary data.</text>
</comment>
<dbReference type="EMBL" id="JAUZQC010000010">
    <property type="protein sequence ID" value="KAK5865008.1"/>
    <property type="molecule type" value="Genomic_DNA"/>
</dbReference>
<evidence type="ECO:0000313" key="3">
    <source>
        <dbReference type="Proteomes" id="UP001346869"/>
    </source>
</evidence>
<dbReference type="AlphaFoldDB" id="A0AAN7XKA0"/>
<sequence>MTSERSGTKERGGRGWVVVRGEEGPLGEAQRGIQSQVTFSRESSCEHSAPGRRVTVGSSVSYISYAQNLSCCLHPAQVCNNKAN</sequence>
<reference evidence="2 3" key="1">
    <citation type="journal article" date="2023" name="Genes (Basel)">
        <title>Chromosome-Level Genome Assembly and Circadian Gene Repertoire of the Patagonia Blennie Eleginops maclovinus-The Closest Ancestral Proxy of Antarctic Cryonotothenioids.</title>
        <authorList>
            <person name="Cheng C.C."/>
            <person name="Rivera-Colon A.G."/>
            <person name="Minhas B.F."/>
            <person name="Wilson L."/>
            <person name="Rayamajhi N."/>
            <person name="Vargas-Chacoff L."/>
            <person name="Catchen J.M."/>
        </authorList>
    </citation>
    <scope>NUCLEOTIDE SEQUENCE [LARGE SCALE GENOMIC DNA]</scope>
    <source>
        <strain evidence="2">JMC-PN-2008</strain>
    </source>
</reference>
<feature type="region of interest" description="Disordered" evidence="1">
    <location>
        <begin position="21"/>
        <end position="51"/>
    </location>
</feature>
<dbReference type="Proteomes" id="UP001346869">
    <property type="component" value="Unassembled WGS sequence"/>
</dbReference>
<name>A0AAN7XKA0_ELEMC</name>
<accession>A0AAN7XKA0</accession>
<evidence type="ECO:0000313" key="2">
    <source>
        <dbReference type="EMBL" id="KAK5865008.1"/>
    </source>
</evidence>
<feature type="compositionally biased region" description="Polar residues" evidence="1">
    <location>
        <begin position="32"/>
        <end position="42"/>
    </location>
</feature>
<proteinExistence type="predicted"/>
<evidence type="ECO:0000256" key="1">
    <source>
        <dbReference type="SAM" id="MobiDB-lite"/>
    </source>
</evidence>
<protein>
    <submittedName>
        <fullName evidence="2">Uncharacterized protein</fullName>
    </submittedName>
</protein>
<organism evidence="2 3">
    <name type="scientific">Eleginops maclovinus</name>
    <name type="common">Patagonian blennie</name>
    <name type="synonym">Eleginus maclovinus</name>
    <dbReference type="NCBI Taxonomy" id="56733"/>
    <lineage>
        <taxon>Eukaryota</taxon>
        <taxon>Metazoa</taxon>
        <taxon>Chordata</taxon>
        <taxon>Craniata</taxon>
        <taxon>Vertebrata</taxon>
        <taxon>Euteleostomi</taxon>
        <taxon>Actinopterygii</taxon>
        <taxon>Neopterygii</taxon>
        <taxon>Teleostei</taxon>
        <taxon>Neoteleostei</taxon>
        <taxon>Acanthomorphata</taxon>
        <taxon>Eupercaria</taxon>
        <taxon>Perciformes</taxon>
        <taxon>Notothenioidei</taxon>
        <taxon>Eleginopidae</taxon>
        <taxon>Eleginops</taxon>
    </lineage>
</organism>
<gene>
    <name evidence="2" type="ORF">PBY51_016204</name>
</gene>
<reference evidence="2 3" key="2">
    <citation type="journal article" date="2023" name="Mol. Biol. Evol.">
        <title>Genomics of Secondarily Temperate Adaptation in the Only Non-Antarctic Icefish.</title>
        <authorList>
            <person name="Rivera-Colon A.G."/>
            <person name="Rayamajhi N."/>
            <person name="Minhas B.F."/>
            <person name="Madrigal G."/>
            <person name="Bilyk K.T."/>
            <person name="Yoon V."/>
            <person name="Hune M."/>
            <person name="Gregory S."/>
            <person name="Cheng C.H.C."/>
            <person name="Catchen J.M."/>
        </authorList>
    </citation>
    <scope>NUCLEOTIDE SEQUENCE [LARGE SCALE GENOMIC DNA]</scope>
    <source>
        <strain evidence="2">JMC-PN-2008</strain>
    </source>
</reference>
<keyword evidence="3" id="KW-1185">Reference proteome</keyword>